<comment type="caution">
    <text evidence="2">The sequence shown here is derived from an EMBL/GenBank/DDBJ whole genome shotgun (WGS) entry which is preliminary data.</text>
</comment>
<accession>A0A0G1XHD4</accession>
<keyword evidence="1" id="KW-1133">Transmembrane helix</keyword>
<gene>
    <name evidence="2" type="ORF">UY74_C0043G0015</name>
</gene>
<proteinExistence type="predicted"/>
<organism evidence="2 3">
    <name type="scientific">Candidatus Kaiserbacteria bacterium GW2011_GWC2_52_8b</name>
    <dbReference type="NCBI Taxonomy" id="1618676"/>
    <lineage>
        <taxon>Bacteria</taxon>
        <taxon>Candidatus Kaiseribacteriota</taxon>
    </lineage>
</organism>
<feature type="transmembrane region" description="Helical" evidence="1">
    <location>
        <begin position="6"/>
        <end position="25"/>
    </location>
</feature>
<dbReference type="Proteomes" id="UP000034445">
    <property type="component" value="Unassembled WGS sequence"/>
</dbReference>
<protein>
    <submittedName>
        <fullName evidence="2">Uncharacterized protein</fullName>
    </submittedName>
</protein>
<name>A0A0G1XHD4_9BACT</name>
<keyword evidence="1" id="KW-0472">Membrane</keyword>
<evidence type="ECO:0000256" key="1">
    <source>
        <dbReference type="SAM" id="Phobius"/>
    </source>
</evidence>
<dbReference type="EMBL" id="LCRF01000043">
    <property type="protein sequence ID" value="KKW30371.1"/>
    <property type="molecule type" value="Genomic_DNA"/>
</dbReference>
<reference evidence="2 3" key="1">
    <citation type="journal article" date="2015" name="Nature">
        <title>rRNA introns, odd ribosomes, and small enigmatic genomes across a large radiation of phyla.</title>
        <authorList>
            <person name="Brown C.T."/>
            <person name="Hug L.A."/>
            <person name="Thomas B.C."/>
            <person name="Sharon I."/>
            <person name="Castelle C.J."/>
            <person name="Singh A."/>
            <person name="Wilkins M.J."/>
            <person name="Williams K.H."/>
            <person name="Banfield J.F."/>
        </authorList>
    </citation>
    <scope>NUCLEOTIDE SEQUENCE [LARGE SCALE GENOMIC DNA]</scope>
</reference>
<dbReference type="AlphaFoldDB" id="A0A0G1XHD4"/>
<keyword evidence="1" id="KW-0812">Transmembrane</keyword>
<evidence type="ECO:0000313" key="3">
    <source>
        <dbReference type="Proteomes" id="UP000034445"/>
    </source>
</evidence>
<evidence type="ECO:0000313" key="2">
    <source>
        <dbReference type="EMBL" id="KKW30371.1"/>
    </source>
</evidence>
<sequence length="176" mass="19177">MIEVLTVVFIFSLIMLAIFTLYINYQNLLGTQEALIDTAGSASASITDIQNSVLQADHVVASYSFSGTDHTSTTTSLVLELPSRTSDGDIVSGSYDYIAYYASSTTLYRTVEAAVGSSRQSGTRSFSHTLNMLAFTYDSSSFASVSKITVDITTEKVVKQKSTTAHLNQDIYLRNF</sequence>